<dbReference type="EMBL" id="GL698622">
    <property type="protein sequence ID" value="EFY84489.1"/>
    <property type="molecule type" value="Genomic_DNA"/>
</dbReference>
<dbReference type="InterPro" id="IPR000120">
    <property type="entry name" value="Amidase"/>
</dbReference>
<evidence type="ECO:0000259" key="1">
    <source>
        <dbReference type="Pfam" id="PF01425"/>
    </source>
</evidence>
<feature type="domain" description="Amidase" evidence="1">
    <location>
        <begin position="261"/>
        <end position="453"/>
    </location>
</feature>
<protein>
    <submittedName>
        <fullName evidence="2">Amidase</fullName>
    </submittedName>
</protein>
<dbReference type="PANTHER" id="PTHR11895">
    <property type="entry name" value="TRANSAMIDASE"/>
    <property type="match status" value="1"/>
</dbReference>
<reference evidence="2 3" key="1">
    <citation type="journal article" date="2011" name="PLoS Genet.">
        <title>Genome sequencing and comparative transcriptomics of the model entomopathogenic fungi Metarhizium anisopliae and M. acridum.</title>
        <authorList>
            <person name="Gao Q."/>
            <person name="Jin K."/>
            <person name="Ying S.H."/>
            <person name="Zhang Y."/>
            <person name="Xiao G."/>
            <person name="Shang Y."/>
            <person name="Duan Z."/>
            <person name="Hu X."/>
            <person name="Xie X.Q."/>
            <person name="Zhou G."/>
            <person name="Peng G."/>
            <person name="Luo Z."/>
            <person name="Huang W."/>
            <person name="Wang B."/>
            <person name="Fang W."/>
            <person name="Wang S."/>
            <person name="Zhong Y."/>
            <person name="Ma L.J."/>
            <person name="St Leger R.J."/>
            <person name="Zhao G.P."/>
            <person name="Pei Y."/>
            <person name="Feng M.G."/>
            <person name="Xia Y."/>
            <person name="Wang C."/>
        </authorList>
    </citation>
    <scope>NUCLEOTIDE SEQUENCE [LARGE SCALE GENOMIC DNA]</scope>
    <source>
        <strain evidence="2 3">CQMa 102</strain>
    </source>
</reference>
<keyword evidence="3" id="KW-1185">Reference proteome</keyword>
<dbReference type="eggNOG" id="KOG1211">
    <property type="taxonomic scope" value="Eukaryota"/>
</dbReference>
<dbReference type="OMA" id="PAIWTIQ"/>
<dbReference type="SUPFAM" id="SSF75304">
    <property type="entry name" value="Amidase signature (AS) enzymes"/>
    <property type="match status" value="1"/>
</dbReference>
<dbReference type="HOGENOM" id="CLU_009600_18_1_1"/>
<gene>
    <name evidence="2" type="ORF">MAC_09464</name>
</gene>
<evidence type="ECO:0000313" key="3">
    <source>
        <dbReference type="Proteomes" id="UP000002499"/>
    </source>
</evidence>
<organism evidence="3">
    <name type="scientific">Metarhizium acridum (strain CQMa 102)</name>
    <dbReference type="NCBI Taxonomy" id="655827"/>
    <lineage>
        <taxon>Eukaryota</taxon>
        <taxon>Fungi</taxon>
        <taxon>Dikarya</taxon>
        <taxon>Ascomycota</taxon>
        <taxon>Pezizomycotina</taxon>
        <taxon>Sordariomycetes</taxon>
        <taxon>Hypocreomycetidae</taxon>
        <taxon>Hypocreales</taxon>
        <taxon>Clavicipitaceae</taxon>
        <taxon>Metarhizium</taxon>
    </lineage>
</organism>
<evidence type="ECO:0000313" key="2">
    <source>
        <dbReference type="EMBL" id="EFY84489.1"/>
    </source>
</evidence>
<accession>E9EHW6</accession>
<sequence length="476" mass="51018">MSVFFKNISKDNPVKPVKTVRGKTPTIVMYLLQLADDHPRFIGSGPKKYLRENVRLPGPGEQDFGNAWVYRFRFQGENYPKGGNVSLKGKTVCVKDCISVAGVPLSFGSNAFPAWTPEADATIITRVLDAGADAAGTATCENFCNSAASFTSAQGIIHKSYQTGYSAGGSTSGGAALVGSGSVDIALGTNQGGSIRVPASFCECVGLKPAHGLVPFTGIASCDPIDDHAGPICKSVMETAMTGLLALANMALLDFPRHFNRVRDQVLAAAEKLARLGAVLEDVSIPLHLQGPAVWTIQRRVSGSSGLLGGATGRRSLGLTGLETARLPWSNSNFQKLFPSTKNTLINGLYLSAKFPGLYRKTLNIGRQIRDEYQCAFDKYDVIILPTTPFVAPRHADWKTVLESFEPTIGLTTKTAVLNVTGHPAMSIPVGFLSSADDQNVRLPVGMQIDGRRRRCSWLDMPERQILTGATSPEDN</sequence>
<dbReference type="AlphaFoldDB" id="E9EHW6"/>
<name>E9EHW6_METAQ</name>
<dbReference type="Pfam" id="PF01425">
    <property type="entry name" value="Amidase"/>
    <property type="match status" value="2"/>
</dbReference>
<dbReference type="OrthoDB" id="4941403at2759"/>
<dbReference type="PANTHER" id="PTHR11895:SF170">
    <property type="entry name" value="AMIDASE"/>
    <property type="match status" value="1"/>
</dbReference>
<dbReference type="InterPro" id="IPR023631">
    <property type="entry name" value="Amidase_dom"/>
</dbReference>
<feature type="domain" description="Amidase" evidence="1">
    <location>
        <begin position="86"/>
        <end position="241"/>
    </location>
</feature>
<dbReference type="STRING" id="655827.E9EHW6"/>
<dbReference type="GO" id="GO:0003824">
    <property type="term" value="F:catalytic activity"/>
    <property type="evidence" value="ECO:0007669"/>
    <property type="project" value="InterPro"/>
</dbReference>
<proteinExistence type="predicted"/>
<dbReference type="Proteomes" id="UP000002499">
    <property type="component" value="Unassembled WGS sequence"/>
</dbReference>
<dbReference type="InterPro" id="IPR036928">
    <property type="entry name" value="AS_sf"/>
</dbReference>
<dbReference type="Gene3D" id="3.90.1300.10">
    <property type="entry name" value="Amidase signature (AS) domain"/>
    <property type="match status" value="2"/>
</dbReference>
<dbReference type="InParanoid" id="E9EHW6"/>